<organism evidence="2 3">
    <name type="scientific">Keguizhuia sedimenti</name>
    <dbReference type="NCBI Taxonomy" id="3064264"/>
    <lineage>
        <taxon>Bacteria</taxon>
        <taxon>Pseudomonadati</taxon>
        <taxon>Pseudomonadota</taxon>
        <taxon>Betaproteobacteria</taxon>
        <taxon>Burkholderiales</taxon>
        <taxon>Oxalobacteraceae</taxon>
        <taxon>Keguizhuia</taxon>
    </lineage>
</organism>
<evidence type="ECO:0000313" key="3">
    <source>
        <dbReference type="Proteomes" id="UP001225596"/>
    </source>
</evidence>
<comment type="caution">
    <text evidence="2">The sequence shown here is derived from an EMBL/GenBank/DDBJ whole genome shotgun (WGS) entry which is preliminary data.</text>
</comment>
<feature type="region of interest" description="Disordered" evidence="1">
    <location>
        <begin position="73"/>
        <end position="117"/>
    </location>
</feature>
<gene>
    <name evidence="2" type="ORF">Q8A64_16620</name>
</gene>
<feature type="compositionally biased region" description="Polar residues" evidence="1">
    <location>
        <begin position="95"/>
        <end position="112"/>
    </location>
</feature>
<proteinExistence type="predicted"/>
<protein>
    <submittedName>
        <fullName evidence="2">Uncharacterized protein</fullName>
    </submittedName>
</protein>
<reference evidence="2 3" key="1">
    <citation type="submission" date="2023-08" db="EMBL/GenBank/DDBJ databases">
        <title>Oxalobacteraceae gen .nov., isolated from river sludge outside the plant.</title>
        <authorList>
            <person name="Zhao S.Y."/>
        </authorList>
    </citation>
    <scope>NUCLEOTIDE SEQUENCE [LARGE SCALE GENOMIC DNA]</scope>
    <source>
        <strain evidence="2 3">R-40</strain>
    </source>
</reference>
<sequence length="138" mass="15305">MGEKNQISLDNLIAERGNKSMSRKLMGIHDQIEKAIAAGITYEEILVSLKEQGFGEMTLGTFKVALHRIRKRKNKVGMPQKANASFPVNAPKASLPSSTPVQQSNPNQNSAASAWDDTERVAKMSVREAKEYLPFPEY</sequence>
<dbReference type="RefSeq" id="WP_338438034.1">
    <property type="nucleotide sequence ID" value="NZ_JAUYVH010000015.1"/>
</dbReference>
<accession>A0ABU1BSN3</accession>
<keyword evidence="3" id="KW-1185">Reference proteome</keyword>
<evidence type="ECO:0000313" key="2">
    <source>
        <dbReference type="EMBL" id="MDQ9172038.1"/>
    </source>
</evidence>
<dbReference type="EMBL" id="JAUYVH010000015">
    <property type="protein sequence ID" value="MDQ9172038.1"/>
    <property type="molecule type" value="Genomic_DNA"/>
</dbReference>
<name>A0ABU1BSN3_9BURK</name>
<dbReference type="Proteomes" id="UP001225596">
    <property type="component" value="Unassembled WGS sequence"/>
</dbReference>
<evidence type="ECO:0000256" key="1">
    <source>
        <dbReference type="SAM" id="MobiDB-lite"/>
    </source>
</evidence>